<dbReference type="Proteomes" id="UP000295621">
    <property type="component" value="Unassembled WGS sequence"/>
</dbReference>
<reference evidence="2 3" key="1">
    <citation type="submission" date="2019-02" db="EMBL/GenBank/DDBJ databases">
        <title>Draft genome sequences of novel Actinobacteria.</title>
        <authorList>
            <person name="Sahin N."/>
            <person name="Ay H."/>
            <person name="Saygin H."/>
        </authorList>
    </citation>
    <scope>NUCLEOTIDE SEQUENCE [LARGE SCALE GENOMIC DNA]</scope>
    <source>
        <strain evidence="2 3">KC603</strain>
    </source>
</reference>
<feature type="coiled-coil region" evidence="1">
    <location>
        <begin position="138"/>
        <end position="175"/>
    </location>
</feature>
<dbReference type="OrthoDB" id="5181849at2"/>
<evidence type="ECO:0000313" key="3">
    <source>
        <dbReference type="Proteomes" id="UP000295621"/>
    </source>
</evidence>
<gene>
    <name evidence="2" type="ORF">E1212_03790</name>
</gene>
<organism evidence="2 3">
    <name type="scientific">Jiangella ureilytica</name>
    <dbReference type="NCBI Taxonomy" id="2530374"/>
    <lineage>
        <taxon>Bacteria</taxon>
        <taxon>Bacillati</taxon>
        <taxon>Actinomycetota</taxon>
        <taxon>Actinomycetes</taxon>
        <taxon>Jiangellales</taxon>
        <taxon>Jiangellaceae</taxon>
        <taxon>Jiangella</taxon>
    </lineage>
</organism>
<proteinExistence type="predicted"/>
<evidence type="ECO:0000256" key="1">
    <source>
        <dbReference type="SAM" id="Coils"/>
    </source>
</evidence>
<accession>A0A4R4RW32</accession>
<dbReference type="AlphaFoldDB" id="A0A4R4RW32"/>
<keyword evidence="1" id="KW-0175">Coiled coil</keyword>
<dbReference type="RefSeq" id="WP_131979355.1">
    <property type="nucleotide sequence ID" value="NZ_SMKL01000006.1"/>
</dbReference>
<sequence>MVTVPTADRRAVIARSAFLSDDVGQMVARHDAEGPTIDVDLAPADSGQHVHIALTPSEARLIAGQLTDLAATAQRAGWTPEVLADVRERYLPGRTDQQIIERLDALTTRLGGLVLGYKGRIDWKAGRILTAEVGAELLDRAATALDAAEQHLTAHQQAVEQLGAVKAELEELRRYYRTESEPAR</sequence>
<keyword evidence="3" id="KW-1185">Reference proteome</keyword>
<dbReference type="EMBL" id="SMKL01000006">
    <property type="protein sequence ID" value="TDC53926.1"/>
    <property type="molecule type" value="Genomic_DNA"/>
</dbReference>
<evidence type="ECO:0000313" key="2">
    <source>
        <dbReference type="EMBL" id="TDC53926.1"/>
    </source>
</evidence>
<comment type="caution">
    <text evidence="2">The sequence shown here is derived from an EMBL/GenBank/DDBJ whole genome shotgun (WGS) entry which is preliminary data.</text>
</comment>
<name>A0A4R4RW32_9ACTN</name>
<protein>
    <submittedName>
        <fullName evidence="2">Uncharacterized protein</fullName>
    </submittedName>
</protein>